<evidence type="ECO:0000256" key="8">
    <source>
        <dbReference type="SAM" id="Phobius"/>
    </source>
</evidence>
<keyword evidence="11" id="KW-1185">Reference proteome</keyword>
<dbReference type="PANTHER" id="PTHR43065:SF46">
    <property type="entry name" value="C4-DICARBOXYLATE TRANSPORT SENSOR PROTEIN DCTB"/>
    <property type="match status" value="1"/>
</dbReference>
<keyword evidence="8" id="KW-1133">Transmembrane helix</keyword>
<dbReference type="Gene3D" id="1.10.287.130">
    <property type="match status" value="1"/>
</dbReference>
<organism evidence="10 11">
    <name type="scientific">Ideonella azotifigens</name>
    <dbReference type="NCBI Taxonomy" id="513160"/>
    <lineage>
        <taxon>Bacteria</taxon>
        <taxon>Pseudomonadati</taxon>
        <taxon>Pseudomonadota</taxon>
        <taxon>Betaproteobacteria</taxon>
        <taxon>Burkholderiales</taxon>
        <taxon>Sphaerotilaceae</taxon>
        <taxon>Ideonella</taxon>
    </lineage>
</organism>
<evidence type="ECO:0000256" key="7">
    <source>
        <dbReference type="ARBA" id="ARBA00023012"/>
    </source>
</evidence>
<keyword evidence="6" id="KW-0067">ATP-binding</keyword>
<dbReference type="InterPro" id="IPR003594">
    <property type="entry name" value="HATPase_dom"/>
</dbReference>
<keyword evidence="4" id="KW-0547">Nucleotide-binding</keyword>
<evidence type="ECO:0000259" key="9">
    <source>
        <dbReference type="PROSITE" id="PS50109"/>
    </source>
</evidence>
<comment type="catalytic activity">
    <reaction evidence="1">
        <text>ATP + protein L-histidine = ADP + protein N-phospho-L-histidine.</text>
        <dbReference type="EC" id="2.7.13.3"/>
    </reaction>
</comment>
<dbReference type="EC" id="2.7.13.3" evidence="2"/>
<gene>
    <name evidence="10" type="ORF">GCM10009107_61800</name>
</gene>
<evidence type="ECO:0000256" key="2">
    <source>
        <dbReference type="ARBA" id="ARBA00012438"/>
    </source>
</evidence>
<reference evidence="11" key="1">
    <citation type="journal article" date="2019" name="Int. J. Syst. Evol. Microbiol.">
        <title>The Global Catalogue of Microorganisms (GCM) 10K type strain sequencing project: providing services to taxonomists for standard genome sequencing and annotation.</title>
        <authorList>
            <consortium name="The Broad Institute Genomics Platform"/>
            <consortium name="The Broad Institute Genome Sequencing Center for Infectious Disease"/>
            <person name="Wu L."/>
            <person name="Ma J."/>
        </authorList>
    </citation>
    <scope>NUCLEOTIDE SEQUENCE [LARGE SCALE GENOMIC DNA]</scope>
    <source>
        <strain evidence="11">JCM 15503</strain>
    </source>
</reference>
<dbReference type="EMBL" id="BAAAEW010000049">
    <property type="protein sequence ID" value="GAA0770214.1"/>
    <property type="molecule type" value="Genomic_DNA"/>
</dbReference>
<evidence type="ECO:0000256" key="1">
    <source>
        <dbReference type="ARBA" id="ARBA00000085"/>
    </source>
</evidence>
<keyword evidence="3" id="KW-0808">Transferase</keyword>
<keyword evidence="8" id="KW-0472">Membrane</keyword>
<accession>A0ABP3VUX0</accession>
<dbReference type="InterPro" id="IPR004358">
    <property type="entry name" value="Sig_transdc_His_kin-like_C"/>
</dbReference>
<feature type="domain" description="Histidine kinase" evidence="9">
    <location>
        <begin position="202"/>
        <end position="419"/>
    </location>
</feature>
<dbReference type="RefSeq" id="WP_231013155.1">
    <property type="nucleotide sequence ID" value="NZ_BAAAEW010000049.1"/>
</dbReference>
<evidence type="ECO:0000313" key="10">
    <source>
        <dbReference type="EMBL" id="GAA0770214.1"/>
    </source>
</evidence>
<evidence type="ECO:0000256" key="6">
    <source>
        <dbReference type="ARBA" id="ARBA00022840"/>
    </source>
</evidence>
<evidence type="ECO:0000256" key="3">
    <source>
        <dbReference type="ARBA" id="ARBA00022679"/>
    </source>
</evidence>
<proteinExistence type="predicted"/>
<keyword evidence="8" id="KW-0812">Transmembrane</keyword>
<evidence type="ECO:0000256" key="4">
    <source>
        <dbReference type="ARBA" id="ARBA00022741"/>
    </source>
</evidence>
<evidence type="ECO:0000313" key="11">
    <source>
        <dbReference type="Proteomes" id="UP001500279"/>
    </source>
</evidence>
<evidence type="ECO:0000256" key="5">
    <source>
        <dbReference type="ARBA" id="ARBA00022777"/>
    </source>
</evidence>
<keyword evidence="5" id="KW-0418">Kinase</keyword>
<protein>
    <recommendedName>
        <fullName evidence="2">histidine kinase</fullName>
        <ecNumber evidence="2">2.7.13.3</ecNumber>
    </recommendedName>
</protein>
<dbReference type="PANTHER" id="PTHR43065">
    <property type="entry name" value="SENSOR HISTIDINE KINASE"/>
    <property type="match status" value="1"/>
</dbReference>
<sequence length="419" mass="43782">MGSDGTANPTRHRRTGVAISALGLCAISAAAVACADSPRTLSALALTAAALLALGLYHLRGLRAPAPIALAEPPPTAAQRDADLVQHRALEAALAHAPVALWRVDALEALPLNVAARRLMAPGGAPGGVAAAALRERVARTPTEGRHREVLSFEGERGSERALMASAPLQLGNETTRLVALMPIESELETEALVAWQQLVRVLTHEIMNSLTPIASLSGSAIELLAEAAQAQPDLAEALEAIARRSAQLLAFVESYRSVSQWPAPQWQVVEVAQLLSGVQHLVAADWSAAGGTVRCEVTPDSLQLRTDPAQLEQALLNLARNALEACLQRTDHHDPGAAPALLLQARLGRGGRLAITVSDNGPGVAPGLETQVFTPFFSTKAQGRGIGLAVVRQLVHGLGGTVRHAKRPSGGACFVLGF</sequence>
<dbReference type="InterPro" id="IPR005467">
    <property type="entry name" value="His_kinase_dom"/>
</dbReference>
<comment type="caution">
    <text evidence="10">The sequence shown here is derived from an EMBL/GenBank/DDBJ whole genome shotgun (WGS) entry which is preliminary data.</text>
</comment>
<dbReference type="Gene3D" id="3.30.565.10">
    <property type="entry name" value="Histidine kinase-like ATPase, C-terminal domain"/>
    <property type="match status" value="1"/>
</dbReference>
<dbReference type="PRINTS" id="PR00344">
    <property type="entry name" value="BCTRLSENSOR"/>
</dbReference>
<dbReference type="InterPro" id="IPR036890">
    <property type="entry name" value="HATPase_C_sf"/>
</dbReference>
<keyword evidence="7" id="KW-0902">Two-component regulatory system</keyword>
<dbReference type="SUPFAM" id="SSF55874">
    <property type="entry name" value="ATPase domain of HSP90 chaperone/DNA topoisomerase II/histidine kinase"/>
    <property type="match status" value="1"/>
</dbReference>
<name>A0ABP3VUX0_9BURK</name>
<dbReference type="SMART" id="SM00387">
    <property type="entry name" value="HATPase_c"/>
    <property type="match status" value="1"/>
</dbReference>
<dbReference type="PROSITE" id="PS50109">
    <property type="entry name" value="HIS_KIN"/>
    <property type="match status" value="1"/>
</dbReference>
<feature type="transmembrane region" description="Helical" evidence="8">
    <location>
        <begin position="41"/>
        <end position="59"/>
    </location>
</feature>
<dbReference type="Pfam" id="PF02518">
    <property type="entry name" value="HATPase_c"/>
    <property type="match status" value="1"/>
</dbReference>
<dbReference type="Proteomes" id="UP001500279">
    <property type="component" value="Unassembled WGS sequence"/>
</dbReference>